<evidence type="ECO:0000313" key="2">
    <source>
        <dbReference type="Proteomes" id="UP000465266"/>
    </source>
</evidence>
<keyword evidence="2" id="KW-1185">Reference proteome</keyword>
<name>A0ABQ1AHF2_9EURO</name>
<sequence length="70" mass="8042">MNVPGFQASLRVFPLGCRYCLDQKMEAYTIPRHAPPTQTAQGRISELVALAKLYPVLDISWYRKFDRTVL</sequence>
<dbReference type="EMBL" id="BLKG01000025">
    <property type="protein sequence ID" value="GFF81960.1"/>
    <property type="molecule type" value="Genomic_DNA"/>
</dbReference>
<gene>
    <name evidence="1" type="ORF">IFM53868_03313</name>
</gene>
<reference evidence="1 2" key="1">
    <citation type="submission" date="2020-01" db="EMBL/GenBank/DDBJ databases">
        <title>Draft genome sequence of Aspergillus udagawae IFM 53868.</title>
        <authorList>
            <person name="Takahashi H."/>
            <person name="Yaguchi T."/>
        </authorList>
    </citation>
    <scope>NUCLEOTIDE SEQUENCE [LARGE SCALE GENOMIC DNA]</scope>
    <source>
        <strain evidence="1 2">IFM 53868</strain>
    </source>
</reference>
<organism evidence="1 2">
    <name type="scientific">Aspergillus udagawae</name>
    <dbReference type="NCBI Taxonomy" id="91492"/>
    <lineage>
        <taxon>Eukaryota</taxon>
        <taxon>Fungi</taxon>
        <taxon>Dikarya</taxon>
        <taxon>Ascomycota</taxon>
        <taxon>Pezizomycotina</taxon>
        <taxon>Eurotiomycetes</taxon>
        <taxon>Eurotiomycetidae</taxon>
        <taxon>Eurotiales</taxon>
        <taxon>Aspergillaceae</taxon>
        <taxon>Aspergillus</taxon>
        <taxon>Aspergillus subgen. Fumigati</taxon>
    </lineage>
</organism>
<evidence type="ECO:0000313" key="1">
    <source>
        <dbReference type="EMBL" id="GFF81960.1"/>
    </source>
</evidence>
<dbReference type="Proteomes" id="UP000465266">
    <property type="component" value="Unassembled WGS sequence"/>
</dbReference>
<accession>A0ABQ1AHF2</accession>
<proteinExistence type="predicted"/>
<comment type="caution">
    <text evidence="1">The sequence shown here is derived from an EMBL/GenBank/DDBJ whole genome shotgun (WGS) entry which is preliminary data.</text>
</comment>
<protein>
    <submittedName>
        <fullName evidence="1">Uncharacterized protein</fullName>
    </submittedName>
</protein>